<dbReference type="EMBL" id="CP024092">
    <property type="protein sequence ID" value="ATP23641.1"/>
    <property type="molecule type" value="Genomic_DNA"/>
</dbReference>
<evidence type="ECO:0000313" key="7">
    <source>
        <dbReference type="Proteomes" id="UP000225264"/>
    </source>
</evidence>
<gene>
    <name evidence="3" type="primary">fimG</name>
    <name evidence="5" type="ORF">BK300_09620</name>
    <name evidence="4" type="ORF">CQ842_04170</name>
    <name evidence="2" type="ORF">CQ842_08525</name>
    <name evidence="3" type="ORF">EN85_001283</name>
</gene>
<dbReference type="EMBL" id="MOHC01000014">
    <property type="protein sequence ID" value="OJN38227.1"/>
    <property type="molecule type" value="Genomic_DNA"/>
</dbReference>
<dbReference type="Proteomes" id="UP000543257">
    <property type="component" value="Unassembled WGS sequence"/>
</dbReference>
<reference evidence="5 6" key="1">
    <citation type="submission" date="2016-10" db="EMBL/GenBank/DDBJ databases">
        <title>Comprehensive resistome analysis reveals the prevalence of NDM and MCR-1 in Chinese poultry production.</title>
        <authorList>
            <person name="Wang Y."/>
            <person name="Zhang R."/>
            <person name="Li J."/>
            <person name="Wu Z."/>
            <person name="Wenjuan Y."/>
            <person name="Schwarz S."/>
            <person name="Tyrrell J."/>
            <person name="Zheng Y."/>
            <person name="Wang S."/>
            <person name="Shen Z."/>
            <person name="Liu Z."/>
            <person name="Lei L."/>
            <person name="Li M."/>
            <person name="Zhang Q."/>
            <person name="Wu C."/>
            <person name="Zhang Q."/>
            <person name="Wu Y."/>
            <person name="Walsh T."/>
            <person name="Shen J."/>
        </authorList>
    </citation>
    <scope>NUCLEOTIDE SEQUENCE [LARGE SCALE GENOMIC DNA]</scope>
    <source>
        <strain evidence="5 6">574</strain>
    </source>
</reference>
<evidence type="ECO:0000313" key="3">
    <source>
        <dbReference type="EMBL" id="EFL9836335.1"/>
    </source>
</evidence>
<feature type="signal peptide" evidence="1">
    <location>
        <begin position="1"/>
        <end position="23"/>
    </location>
</feature>
<dbReference type="InterPro" id="IPR008966">
    <property type="entry name" value="Adhesion_dom_sf"/>
</dbReference>
<keyword evidence="1" id="KW-0732">Signal</keyword>
<evidence type="ECO:0000313" key="4">
    <source>
        <dbReference type="EMBL" id="MBZ4692244.1"/>
    </source>
</evidence>
<sequence>MKWRKRGYLLAAILALASATIQAADVTITVNGKVVAKPCTVSTTNATVDLGDLYSFSLMSAGAASAWHDVALELTNCPVGTSRVTASFSGAADSTGYYKNQGTAQNIQLELQDDSGNTLNNGATKTVQVDDSSQSAHFPLQVRALTVNGGATQGTIQAVISITYTYS</sequence>
<dbReference type="EMBL" id="AATJKW010000006">
    <property type="protein sequence ID" value="EFL9836335.1"/>
    <property type="molecule type" value="Genomic_DNA"/>
</dbReference>
<evidence type="ECO:0000313" key="2">
    <source>
        <dbReference type="EMBL" id="ATP23641.1"/>
    </source>
</evidence>
<dbReference type="Proteomes" id="UP000225264">
    <property type="component" value="Unassembled WGS sequence"/>
</dbReference>
<name>A0A0H0QEX7_ECOLX</name>
<evidence type="ECO:0000313" key="5">
    <source>
        <dbReference type="EMBL" id="OJN38227.1"/>
    </source>
</evidence>
<dbReference type="GO" id="GO:0009289">
    <property type="term" value="C:pilus"/>
    <property type="evidence" value="ECO:0007669"/>
    <property type="project" value="InterPro"/>
</dbReference>
<dbReference type="InterPro" id="IPR036937">
    <property type="entry name" value="Adhesion_dom_fimbrial_sf"/>
</dbReference>
<proteinExistence type="predicted"/>
<evidence type="ECO:0000256" key="1">
    <source>
        <dbReference type="SAM" id="SignalP"/>
    </source>
</evidence>
<evidence type="ECO:0000313" key="8">
    <source>
        <dbReference type="Proteomes" id="UP000543257"/>
    </source>
</evidence>
<reference evidence="4 7" key="4">
    <citation type="submission" date="2020-06" db="EMBL/GenBank/DDBJ databases">
        <title>Genomic analysis of Escherichia coli Ec98 resistant to antibiotic.</title>
        <authorList>
            <person name="Campos L."/>
        </authorList>
    </citation>
    <scope>NUCLEOTIDE SEQUENCE [LARGE SCALE GENOMIC DNA]</scope>
    <source>
        <strain evidence="4 7">UFU_EC98</strain>
    </source>
</reference>
<feature type="chain" id="PRO_5014228490" evidence="1">
    <location>
        <begin position="24"/>
        <end position="167"/>
    </location>
</feature>
<dbReference type="InterPro" id="IPR050263">
    <property type="entry name" value="Bact_Fimbrial_Adh_Pro"/>
</dbReference>
<evidence type="ECO:0000313" key="6">
    <source>
        <dbReference type="Proteomes" id="UP000184077"/>
    </source>
</evidence>
<dbReference type="Proteomes" id="UP000184077">
    <property type="component" value="Unassembled WGS sequence"/>
</dbReference>
<reference evidence="3 8" key="3">
    <citation type="submission" date="2018-08" db="EMBL/GenBank/DDBJ databases">
        <authorList>
            <consortium name="GenomeTrakr network: Whole genome sequencing for foodborne pathogen traceback"/>
        </authorList>
    </citation>
    <scope>NUCLEOTIDE SEQUENCE [LARGE SCALE GENOMIC DNA]</scope>
    <source>
        <strain evidence="3 8">AZ-TG73583</strain>
    </source>
</reference>
<dbReference type="SUPFAM" id="SSF49401">
    <property type="entry name" value="Bacterial adhesins"/>
    <property type="match status" value="1"/>
</dbReference>
<dbReference type="EMBL" id="JACCJF010000002">
    <property type="protein sequence ID" value="MBZ4692244.1"/>
    <property type="molecule type" value="Genomic_DNA"/>
</dbReference>
<organism evidence="3 8">
    <name type="scientific">Escherichia coli</name>
    <dbReference type="NCBI Taxonomy" id="562"/>
    <lineage>
        <taxon>Bacteria</taxon>
        <taxon>Pseudomonadati</taxon>
        <taxon>Pseudomonadota</taxon>
        <taxon>Gammaproteobacteria</taxon>
        <taxon>Enterobacterales</taxon>
        <taxon>Enterobacteriaceae</taxon>
        <taxon>Escherichia</taxon>
    </lineage>
</organism>
<protein>
    <submittedName>
        <fullName evidence="2 5">Fimbrial protein</fullName>
    </submittedName>
    <submittedName>
        <fullName evidence="3">Type 1 fimbria minor subunit FimG</fullName>
    </submittedName>
</protein>
<dbReference type="PANTHER" id="PTHR33420:SF27">
    <property type="entry name" value="PROTEIN FIMG"/>
    <property type="match status" value="1"/>
</dbReference>
<accession>A0A0H0QEX7</accession>
<dbReference type="AlphaFoldDB" id="A0A0H0QEX7"/>
<dbReference type="PANTHER" id="PTHR33420">
    <property type="entry name" value="FIMBRIAL SUBUNIT ELFA-RELATED"/>
    <property type="match status" value="1"/>
</dbReference>
<dbReference type="GO" id="GO:0043709">
    <property type="term" value="P:cell adhesion involved in single-species biofilm formation"/>
    <property type="evidence" value="ECO:0007669"/>
    <property type="project" value="TreeGrafter"/>
</dbReference>
<reference evidence="2 7" key="2">
    <citation type="submission" date="2017-10" db="EMBL/GenBank/DDBJ databases">
        <title>Genome and in vitro analysis of Escherichia coli resistant to antibiotic.</title>
        <authorList>
            <person name="Pereira U.P."/>
            <person name="Facimoto C.T."/>
            <person name="Campos P.A."/>
            <person name="Araujo B.F."/>
            <person name="Royer S."/>
            <person name="Goncalves I.R."/>
            <person name="Ferreira M.L."/>
            <person name="Gontijo P."/>
            <person name="Ribas R.M."/>
        </authorList>
    </citation>
    <scope>NUCLEOTIDE SEQUENCE [LARGE SCALE GENOMIC DNA]</scope>
    <source>
        <strain evidence="2 7">UFU_EC98</strain>
    </source>
</reference>
<dbReference type="Gene3D" id="2.60.40.1090">
    <property type="entry name" value="Fimbrial-type adhesion domain"/>
    <property type="match status" value="1"/>
</dbReference>